<protein>
    <submittedName>
        <fullName evidence="4">Uncharacterized protein</fullName>
    </submittedName>
</protein>
<dbReference type="SUPFAM" id="SSF48403">
    <property type="entry name" value="Ankyrin repeat"/>
    <property type="match status" value="1"/>
</dbReference>
<dbReference type="PANTHER" id="PTHR24198">
    <property type="entry name" value="ANKYRIN REPEAT AND PROTEIN KINASE DOMAIN-CONTAINING PROTEIN"/>
    <property type="match status" value="1"/>
</dbReference>
<keyword evidence="2 3" id="KW-0040">ANK repeat</keyword>
<dbReference type="PANTHER" id="PTHR24198:SF165">
    <property type="entry name" value="ANKYRIN REPEAT-CONTAINING PROTEIN-RELATED"/>
    <property type="match status" value="1"/>
</dbReference>
<keyword evidence="1" id="KW-0677">Repeat</keyword>
<accession>A0A5F8GZD6</accession>
<dbReference type="GeneTree" id="ENSGT00940000158874"/>
<dbReference type="PROSITE" id="PS50297">
    <property type="entry name" value="ANK_REP_REGION"/>
    <property type="match status" value="1"/>
</dbReference>
<sequence>MEGTESTARASTKSTKKTFLEALKANDFGKLKALLVQRKIDVDTVFEVEDENMVLASYKQGYWLPNYKLKSSWATGLHLSVLFGHTESLLVLLDHHATINCRPNGKTPLHVACEVANVECVKILCDHGAKLNAYSLSGHTALHLCTTESSIVCAKQLVWRGMSLAQRRTLWNVGSRDGSGSWKEQRGLWEIEQRRASLLSAGDGDPS</sequence>
<proteinExistence type="predicted"/>
<evidence type="ECO:0000313" key="4">
    <source>
        <dbReference type="Ensembl" id="ENSMODP00000052960.1"/>
    </source>
</evidence>
<dbReference type="Proteomes" id="UP000002280">
    <property type="component" value="Unplaced"/>
</dbReference>
<dbReference type="InterPro" id="IPR002110">
    <property type="entry name" value="Ankyrin_rpt"/>
</dbReference>
<dbReference type="PROSITE" id="PS50088">
    <property type="entry name" value="ANK_REPEAT"/>
    <property type="match status" value="1"/>
</dbReference>
<dbReference type="Pfam" id="PF12796">
    <property type="entry name" value="Ank_2"/>
    <property type="match status" value="1"/>
</dbReference>
<feature type="repeat" description="ANK" evidence="3">
    <location>
        <begin position="104"/>
        <end position="136"/>
    </location>
</feature>
<dbReference type="AlphaFoldDB" id="A0A5F8GZD6"/>
<keyword evidence="5" id="KW-1185">Reference proteome</keyword>
<dbReference type="InterPro" id="IPR036770">
    <property type="entry name" value="Ankyrin_rpt-contain_sf"/>
</dbReference>
<evidence type="ECO:0000313" key="5">
    <source>
        <dbReference type="Proteomes" id="UP000002280"/>
    </source>
</evidence>
<reference evidence="4" key="3">
    <citation type="submission" date="2025-09" db="UniProtKB">
        <authorList>
            <consortium name="Ensembl"/>
        </authorList>
    </citation>
    <scope>IDENTIFICATION</scope>
</reference>
<evidence type="ECO:0000256" key="1">
    <source>
        <dbReference type="ARBA" id="ARBA00022737"/>
    </source>
</evidence>
<organism evidence="4 5">
    <name type="scientific">Monodelphis domestica</name>
    <name type="common">Gray short-tailed opossum</name>
    <dbReference type="NCBI Taxonomy" id="13616"/>
    <lineage>
        <taxon>Eukaryota</taxon>
        <taxon>Metazoa</taxon>
        <taxon>Chordata</taxon>
        <taxon>Craniata</taxon>
        <taxon>Vertebrata</taxon>
        <taxon>Euteleostomi</taxon>
        <taxon>Mammalia</taxon>
        <taxon>Metatheria</taxon>
        <taxon>Didelphimorphia</taxon>
        <taxon>Didelphidae</taxon>
        <taxon>Monodelphis</taxon>
    </lineage>
</organism>
<evidence type="ECO:0000256" key="3">
    <source>
        <dbReference type="PROSITE-ProRule" id="PRU00023"/>
    </source>
</evidence>
<evidence type="ECO:0000256" key="2">
    <source>
        <dbReference type="ARBA" id="ARBA00023043"/>
    </source>
</evidence>
<reference evidence="4" key="2">
    <citation type="submission" date="2025-08" db="UniProtKB">
        <authorList>
            <consortium name="Ensembl"/>
        </authorList>
    </citation>
    <scope>IDENTIFICATION</scope>
</reference>
<dbReference type="Ensembl" id="ENSMODT00000088556.1">
    <property type="protein sequence ID" value="ENSMODP00000052960.1"/>
    <property type="gene ID" value="ENSMODG00000042295.1"/>
</dbReference>
<dbReference type="Gene3D" id="1.25.40.20">
    <property type="entry name" value="Ankyrin repeat-containing domain"/>
    <property type="match status" value="1"/>
</dbReference>
<dbReference type="SMART" id="SM00248">
    <property type="entry name" value="ANK"/>
    <property type="match status" value="3"/>
</dbReference>
<reference evidence="4" key="1">
    <citation type="journal article" date="2007" name="Nature">
        <title>Genome of the marsupial Monodelphis domestica reveals innovation in non-coding sequences.</title>
        <authorList>
            <person name="Mikkelsen T.S."/>
            <person name="Wakefield M.J."/>
            <person name="Aken B."/>
            <person name="Amemiya C.T."/>
            <person name="Chang J.L."/>
            <person name="Duke S."/>
            <person name="Garber M."/>
            <person name="Gentles A.J."/>
            <person name="Goodstadt L."/>
            <person name="Heger A."/>
            <person name="Jurka J."/>
            <person name="Kamal M."/>
            <person name="Mauceli E."/>
            <person name="Searle S.M."/>
            <person name="Sharpe T."/>
            <person name="Baker M.L."/>
            <person name="Batzer M.A."/>
            <person name="Benos P.V."/>
            <person name="Belov K."/>
            <person name="Clamp M."/>
            <person name="Cook A."/>
            <person name="Cuff J."/>
            <person name="Das R."/>
            <person name="Davidow L."/>
            <person name="Deakin J.E."/>
            <person name="Fazzari M.J."/>
            <person name="Glass J.L."/>
            <person name="Grabherr M."/>
            <person name="Greally J.M."/>
            <person name="Gu W."/>
            <person name="Hore T.A."/>
            <person name="Huttley G.A."/>
            <person name="Kleber M."/>
            <person name="Jirtle R.L."/>
            <person name="Koina E."/>
            <person name="Lee J.T."/>
            <person name="Mahony S."/>
            <person name="Marra M.A."/>
            <person name="Miller R.D."/>
            <person name="Nicholls R.D."/>
            <person name="Oda M."/>
            <person name="Papenfuss A.T."/>
            <person name="Parra Z.E."/>
            <person name="Pollock D.D."/>
            <person name="Ray D.A."/>
            <person name="Schein J.E."/>
            <person name="Speed T.P."/>
            <person name="Thompson K."/>
            <person name="VandeBerg J.L."/>
            <person name="Wade C.M."/>
            <person name="Walker J.A."/>
            <person name="Waters P.D."/>
            <person name="Webber C."/>
            <person name="Weidman J.R."/>
            <person name="Xie X."/>
            <person name="Zody M.C."/>
            <person name="Baldwin J."/>
            <person name="Abdouelleil A."/>
            <person name="Abdulkadir J."/>
            <person name="Abebe A."/>
            <person name="Abera B."/>
            <person name="Abreu J."/>
            <person name="Acer S.C."/>
            <person name="Aftuck L."/>
            <person name="Alexander A."/>
            <person name="An P."/>
            <person name="Anderson E."/>
            <person name="Anderson S."/>
            <person name="Arachi H."/>
            <person name="Azer M."/>
            <person name="Bachantsang P."/>
            <person name="Barry A."/>
            <person name="Bayul T."/>
            <person name="Berlin A."/>
            <person name="Bessette D."/>
            <person name="Bloom T."/>
            <person name="Bloom T."/>
            <person name="Boguslavskiy L."/>
            <person name="Bonnet C."/>
            <person name="Boukhgalter B."/>
            <person name="Bourzgui I."/>
            <person name="Brown A."/>
            <person name="Cahill P."/>
            <person name="Channer S."/>
            <person name="Cheshatsang Y."/>
            <person name="Chuda L."/>
            <person name="Citroen M."/>
            <person name="Collymore A."/>
            <person name="Cooke P."/>
            <person name="Costello M."/>
            <person name="D'Aco K."/>
            <person name="Daza R."/>
            <person name="De Haan G."/>
            <person name="DeGray S."/>
            <person name="DeMaso C."/>
            <person name="Dhargay N."/>
            <person name="Dooley K."/>
            <person name="Dooley E."/>
            <person name="Doricent M."/>
            <person name="Dorje P."/>
            <person name="Dorjee K."/>
            <person name="Dupes A."/>
            <person name="Elong R."/>
            <person name="Falk J."/>
            <person name="Farina A."/>
            <person name="Faro S."/>
            <person name="Ferguson D."/>
            <person name="Fisher S."/>
            <person name="Foley C.D."/>
            <person name="Franke A."/>
            <person name="Friedrich D."/>
            <person name="Gadbois L."/>
            <person name="Gearin G."/>
            <person name="Gearin C.R."/>
            <person name="Giannoukos G."/>
            <person name="Goode T."/>
            <person name="Graham J."/>
            <person name="Grandbois E."/>
            <person name="Grewal S."/>
            <person name="Gyaltsen K."/>
            <person name="Hafez N."/>
            <person name="Hagos B."/>
            <person name="Hall J."/>
            <person name="Henson C."/>
            <person name="Hollinger A."/>
            <person name="Honan T."/>
            <person name="Huard M.D."/>
            <person name="Hughes L."/>
            <person name="Hurhula B."/>
            <person name="Husby M.E."/>
            <person name="Kamat A."/>
            <person name="Kanga B."/>
            <person name="Kashin S."/>
            <person name="Khazanovich D."/>
            <person name="Kisner P."/>
            <person name="Lance K."/>
            <person name="Lara M."/>
            <person name="Lee W."/>
            <person name="Lennon N."/>
            <person name="Letendre F."/>
            <person name="LeVine R."/>
            <person name="Lipovsky A."/>
            <person name="Liu X."/>
            <person name="Liu J."/>
            <person name="Liu S."/>
            <person name="Lokyitsang T."/>
            <person name="Lokyitsang Y."/>
            <person name="Lubonja R."/>
            <person name="Lui A."/>
            <person name="MacDonald P."/>
            <person name="Magnisalis V."/>
            <person name="Maru K."/>
            <person name="Matthews C."/>
            <person name="McCusker W."/>
            <person name="McDonough S."/>
            <person name="Mehta T."/>
            <person name="Meldrim J."/>
            <person name="Meneus L."/>
            <person name="Mihai O."/>
            <person name="Mihalev A."/>
            <person name="Mihova T."/>
            <person name="Mittelman R."/>
            <person name="Mlenga V."/>
            <person name="Montmayeur A."/>
            <person name="Mulrain L."/>
            <person name="Navidi A."/>
            <person name="Naylor J."/>
            <person name="Negash T."/>
            <person name="Nguyen T."/>
            <person name="Nguyen N."/>
            <person name="Nicol R."/>
            <person name="Norbu C."/>
            <person name="Norbu N."/>
            <person name="Novod N."/>
            <person name="O'Neill B."/>
            <person name="Osman S."/>
            <person name="Markiewicz E."/>
            <person name="Oyono O.L."/>
            <person name="Patti C."/>
            <person name="Phunkhang P."/>
            <person name="Pierre F."/>
            <person name="Priest M."/>
            <person name="Raghuraman S."/>
            <person name="Rege F."/>
            <person name="Reyes R."/>
            <person name="Rise C."/>
            <person name="Rogov P."/>
            <person name="Ross K."/>
            <person name="Ryan E."/>
            <person name="Settipalli S."/>
            <person name="Shea T."/>
            <person name="Sherpa N."/>
            <person name="Shi L."/>
            <person name="Shih D."/>
            <person name="Sparrow T."/>
            <person name="Spaulding J."/>
            <person name="Stalker J."/>
            <person name="Stange-Thomann N."/>
            <person name="Stavropoulos S."/>
            <person name="Stone C."/>
            <person name="Strader C."/>
            <person name="Tesfaye S."/>
            <person name="Thomson T."/>
            <person name="Thoulutsang Y."/>
            <person name="Thoulutsang D."/>
            <person name="Topham K."/>
            <person name="Topping I."/>
            <person name="Tsamla T."/>
            <person name="Vassiliev H."/>
            <person name="Vo A."/>
            <person name="Wangchuk T."/>
            <person name="Wangdi T."/>
            <person name="Weiand M."/>
            <person name="Wilkinson J."/>
            <person name="Wilson A."/>
            <person name="Yadav S."/>
            <person name="Young G."/>
            <person name="Yu Q."/>
            <person name="Zembek L."/>
            <person name="Zhong D."/>
            <person name="Zimmer A."/>
            <person name="Zwirko Z."/>
            <person name="Jaffe D.B."/>
            <person name="Alvarez P."/>
            <person name="Brockman W."/>
            <person name="Butler J."/>
            <person name="Chin C."/>
            <person name="Gnerre S."/>
            <person name="MacCallum I."/>
            <person name="Graves J.A."/>
            <person name="Ponting C.P."/>
            <person name="Breen M."/>
            <person name="Samollow P.B."/>
            <person name="Lander E.S."/>
            <person name="Lindblad-Toh K."/>
        </authorList>
    </citation>
    <scope>NUCLEOTIDE SEQUENCE [LARGE SCALE GENOMIC DNA]</scope>
</reference>
<name>A0A5F8GZD6_MONDO</name>
<dbReference type="Bgee" id="ENSMODG00000042295">
    <property type="expression patterns" value="Expressed in skeletal muscle tissue and 13 other cell types or tissues"/>
</dbReference>